<evidence type="ECO:0000313" key="2">
    <source>
        <dbReference type="Proteomes" id="UP000001542"/>
    </source>
</evidence>
<dbReference type="KEGG" id="tva:4771597"/>
<accession>A2E1B7</accession>
<reference evidence="1" key="2">
    <citation type="journal article" date="2007" name="Science">
        <title>Draft genome sequence of the sexually transmitted pathogen Trichomonas vaginalis.</title>
        <authorList>
            <person name="Carlton J.M."/>
            <person name="Hirt R.P."/>
            <person name="Silva J.C."/>
            <person name="Delcher A.L."/>
            <person name="Schatz M."/>
            <person name="Zhao Q."/>
            <person name="Wortman J.R."/>
            <person name="Bidwell S.L."/>
            <person name="Alsmark U.C.M."/>
            <person name="Besteiro S."/>
            <person name="Sicheritz-Ponten T."/>
            <person name="Noel C.J."/>
            <person name="Dacks J.B."/>
            <person name="Foster P.G."/>
            <person name="Simillion C."/>
            <person name="Van de Peer Y."/>
            <person name="Miranda-Saavedra D."/>
            <person name="Barton G.J."/>
            <person name="Westrop G.D."/>
            <person name="Mueller S."/>
            <person name="Dessi D."/>
            <person name="Fiori P.L."/>
            <person name="Ren Q."/>
            <person name="Paulsen I."/>
            <person name="Zhang H."/>
            <person name="Bastida-Corcuera F.D."/>
            <person name="Simoes-Barbosa A."/>
            <person name="Brown M.T."/>
            <person name="Hayes R.D."/>
            <person name="Mukherjee M."/>
            <person name="Okumura C.Y."/>
            <person name="Schneider R."/>
            <person name="Smith A.J."/>
            <person name="Vanacova S."/>
            <person name="Villalvazo M."/>
            <person name="Haas B.J."/>
            <person name="Pertea M."/>
            <person name="Feldblyum T.V."/>
            <person name="Utterback T.R."/>
            <person name="Shu C.L."/>
            <person name="Osoegawa K."/>
            <person name="de Jong P.J."/>
            <person name="Hrdy I."/>
            <person name="Horvathova L."/>
            <person name="Zubacova Z."/>
            <person name="Dolezal P."/>
            <person name="Malik S.B."/>
            <person name="Logsdon J.M. Jr."/>
            <person name="Henze K."/>
            <person name="Gupta A."/>
            <person name="Wang C.C."/>
            <person name="Dunne R.L."/>
            <person name="Upcroft J.A."/>
            <person name="Upcroft P."/>
            <person name="White O."/>
            <person name="Salzberg S.L."/>
            <person name="Tang P."/>
            <person name="Chiu C.-H."/>
            <person name="Lee Y.-S."/>
            <person name="Embley T.M."/>
            <person name="Coombs G.H."/>
            <person name="Mottram J.C."/>
            <person name="Tachezy J."/>
            <person name="Fraser-Liggett C.M."/>
            <person name="Johnson P.J."/>
        </authorList>
    </citation>
    <scope>NUCLEOTIDE SEQUENCE [LARGE SCALE GENOMIC DNA]</scope>
    <source>
        <strain evidence="1">G3</strain>
    </source>
</reference>
<protein>
    <submittedName>
        <fullName evidence="1">Uncharacterized protein</fullName>
    </submittedName>
</protein>
<reference evidence="1" key="1">
    <citation type="submission" date="2006-10" db="EMBL/GenBank/DDBJ databases">
        <authorList>
            <person name="Amadeo P."/>
            <person name="Zhao Q."/>
            <person name="Wortman J."/>
            <person name="Fraser-Liggett C."/>
            <person name="Carlton J."/>
        </authorList>
    </citation>
    <scope>NUCLEOTIDE SEQUENCE</scope>
    <source>
        <strain evidence="1">G3</strain>
    </source>
</reference>
<keyword evidence="2" id="KW-1185">Reference proteome</keyword>
<name>A2E1B7_TRIV3</name>
<dbReference type="AlphaFoldDB" id="A2E1B7"/>
<dbReference type="VEuPathDB" id="TrichDB:TVAGG3_0990640"/>
<dbReference type="VEuPathDB" id="TrichDB:TVAG_390150"/>
<dbReference type="InParanoid" id="A2E1B7"/>
<sequence>MFPRSTCLNCKCNNVVIEGAQPSKAYHTGLSLAEQHGILKRETPIFHVPMYAVTVFDFGSVRFSQVNDHHIVMSCSSCKKTYHLYQSNGNLFIQNSKYVDIKIDEMNETAQQIENTIPATFIPFFKRLSSDDECDFVENDDENVYDQPSSYHTIRGTEDDDYDYMFSGTIVPIVGSYVESMVQIVPEIYA</sequence>
<proteinExistence type="predicted"/>
<gene>
    <name evidence="1" type="ORF">TVAG_390150</name>
</gene>
<dbReference type="RefSeq" id="XP_001325841.1">
    <property type="nucleotide sequence ID" value="XM_001325806.1"/>
</dbReference>
<evidence type="ECO:0000313" key="1">
    <source>
        <dbReference type="EMBL" id="EAY13618.1"/>
    </source>
</evidence>
<dbReference type="Proteomes" id="UP000001542">
    <property type="component" value="Unassembled WGS sequence"/>
</dbReference>
<organism evidence="1 2">
    <name type="scientific">Trichomonas vaginalis (strain ATCC PRA-98 / G3)</name>
    <dbReference type="NCBI Taxonomy" id="412133"/>
    <lineage>
        <taxon>Eukaryota</taxon>
        <taxon>Metamonada</taxon>
        <taxon>Parabasalia</taxon>
        <taxon>Trichomonadida</taxon>
        <taxon>Trichomonadidae</taxon>
        <taxon>Trichomonas</taxon>
    </lineage>
</organism>
<dbReference type="EMBL" id="DS113283">
    <property type="protein sequence ID" value="EAY13618.1"/>
    <property type="molecule type" value="Genomic_DNA"/>
</dbReference>